<keyword evidence="2" id="KW-1185">Reference proteome</keyword>
<dbReference type="PANTHER" id="PTHR22145:SF3">
    <property type="entry name" value="PROTEIN FAM217B"/>
    <property type="match status" value="1"/>
</dbReference>
<feature type="compositionally biased region" description="Polar residues" evidence="1">
    <location>
        <begin position="399"/>
        <end position="426"/>
    </location>
</feature>
<feature type="region of interest" description="Disordered" evidence="1">
    <location>
        <begin position="1"/>
        <end position="89"/>
    </location>
</feature>
<gene>
    <name evidence="3" type="primary">FAM217B</name>
</gene>
<evidence type="ECO:0000256" key="1">
    <source>
        <dbReference type="SAM" id="MobiDB-lite"/>
    </source>
</evidence>
<feature type="region of interest" description="Disordered" evidence="1">
    <location>
        <begin position="227"/>
        <end position="253"/>
    </location>
</feature>
<dbReference type="Pfam" id="PF15344">
    <property type="entry name" value="FAM217"/>
    <property type="match status" value="1"/>
</dbReference>
<protein>
    <submittedName>
        <fullName evidence="3">Protein FAM217B isoform X1</fullName>
    </submittedName>
</protein>
<feature type="compositionally biased region" description="Basic and acidic residues" evidence="1">
    <location>
        <begin position="45"/>
        <end position="56"/>
    </location>
</feature>
<dbReference type="CTD" id="63939"/>
<accession>A0AA97JH64</accession>
<feature type="compositionally biased region" description="Polar residues" evidence="1">
    <location>
        <begin position="490"/>
        <end position="501"/>
    </location>
</feature>
<feature type="region of interest" description="Disordered" evidence="1">
    <location>
        <begin position="490"/>
        <end position="520"/>
    </location>
</feature>
<dbReference type="AlphaFoldDB" id="A0AA97JH64"/>
<reference evidence="3" key="1">
    <citation type="submission" date="2025-08" db="UniProtKB">
        <authorList>
            <consortium name="RefSeq"/>
        </authorList>
    </citation>
    <scope>IDENTIFICATION</scope>
    <source>
        <tissue evidence="3">Blood</tissue>
    </source>
</reference>
<feature type="compositionally biased region" description="Polar residues" evidence="1">
    <location>
        <begin position="441"/>
        <end position="453"/>
    </location>
</feature>
<evidence type="ECO:0000313" key="3">
    <source>
        <dbReference type="RefSeq" id="XP_054836919.1"/>
    </source>
</evidence>
<evidence type="ECO:0000313" key="2">
    <source>
        <dbReference type="Proteomes" id="UP001190640"/>
    </source>
</evidence>
<name>A0AA97JH64_EUBMA</name>
<dbReference type="PANTHER" id="PTHR22145">
    <property type="entry name" value="SI:CH211-266K22.6"/>
    <property type="match status" value="1"/>
</dbReference>
<proteinExistence type="predicted"/>
<dbReference type="InterPro" id="IPR029266">
    <property type="entry name" value="FAM217"/>
</dbReference>
<sequence length="520" mass="56882">MLNGLHRPACSFAEGDVKRGERQGNGPMMGPGIRDYPSLLHRGSSRREALAHEIHKGQGMVTSSGGKSHSSTKELKKPSPHVRPSPSRLNKNISAATEKTSNHASGNDQATALHKEQNRLWDAHQKNRTTNVCPSSHRSPRSQSVVKKQYESGYCKIPSAFKDVSCSGSSKSEEMLIQSFYCKKPARLERDSGRHVDEAGPCSSVSQGASADAMFLDFSSIRIMKEDSDEDSASDLSDSERIPIPPSPCTPPELNLRAEEIDPLCFEHLSDAKYKPSDYFYPDFLPHPFNTWDLKGLAAFVNTECKSEVRPPPTGSLEKYINRLLELEWLQMQTIQAEKGKAAKARPQTAPSVLRTLKSPGKSKSLHALLPNKNLTAHESFSRLPSNQPGPRRELHSEGASQVVSCQGHSRTTCGPSAPQRQSSEGKSSEVKKRPSAKGQLCSTHRSGSSSMIQGPGNVRPPKQSSSLHGSTLPLKGLPAYTCMNPKKNVNNNSYVPSQKVPTDKKLKANGVKSMPCKFK</sequence>
<dbReference type="RefSeq" id="XP_054836919.1">
    <property type="nucleotide sequence ID" value="XM_054980944.1"/>
</dbReference>
<dbReference type="GeneID" id="129330763"/>
<organism evidence="2 3">
    <name type="scientific">Eublepharis macularius</name>
    <name type="common">Leopard gecko</name>
    <name type="synonym">Cyrtodactylus macularius</name>
    <dbReference type="NCBI Taxonomy" id="481883"/>
    <lineage>
        <taxon>Eukaryota</taxon>
        <taxon>Metazoa</taxon>
        <taxon>Chordata</taxon>
        <taxon>Craniata</taxon>
        <taxon>Vertebrata</taxon>
        <taxon>Euteleostomi</taxon>
        <taxon>Lepidosauria</taxon>
        <taxon>Squamata</taxon>
        <taxon>Bifurcata</taxon>
        <taxon>Gekkota</taxon>
        <taxon>Eublepharidae</taxon>
        <taxon>Eublepharinae</taxon>
        <taxon>Eublepharis</taxon>
    </lineage>
</organism>
<feature type="compositionally biased region" description="Polar residues" evidence="1">
    <location>
        <begin position="373"/>
        <end position="389"/>
    </location>
</feature>
<dbReference type="KEGG" id="emc:129330763"/>
<dbReference type="Proteomes" id="UP001190640">
    <property type="component" value="Chromosome 5"/>
</dbReference>
<feature type="region of interest" description="Disordered" evidence="1">
    <location>
        <begin position="340"/>
        <end position="473"/>
    </location>
</feature>